<comment type="subcellular location">
    <subcellularLocation>
        <location evidence="1">Cell inner membrane</location>
        <topology evidence="1">Multi-pass membrane protein</topology>
    </subcellularLocation>
</comment>
<keyword evidence="1" id="KW-1003">Cell membrane</keyword>
<keyword evidence="1" id="KW-0997">Cell inner membrane</keyword>
<name>A0A316F0K1_9BURK</name>
<feature type="transmembrane region" description="Helical" evidence="1">
    <location>
        <begin position="100"/>
        <end position="124"/>
    </location>
</feature>
<evidence type="ECO:0000256" key="1">
    <source>
        <dbReference type="HAMAP-Rule" id="MF_02088"/>
    </source>
</evidence>
<comment type="function">
    <text evidence="1">Involved in the import of queuosine (Q) precursors, required for Q precursor salvage.</text>
</comment>
<dbReference type="Pfam" id="PF02592">
    <property type="entry name" value="Vut_1"/>
    <property type="match status" value="1"/>
</dbReference>
<reference evidence="3 4" key="1">
    <citation type="submission" date="2018-05" db="EMBL/GenBank/DDBJ databases">
        <title>Genomic Encyclopedia of Type Strains, Phase IV (KMG-V): Genome sequencing to study the core and pangenomes of soil and plant-associated prokaryotes.</title>
        <authorList>
            <person name="Whitman W."/>
        </authorList>
    </citation>
    <scope>NUCLEOTIDE SEQUENCE [LARGE SCALE GENOMIC DNA]</scope>
    <source>
        <strain evidence="3 4">SLV-132</strain>
    </source>
</reference>
<dbReference type="NCBIfam" id="TIGR00697">
    <property type="entry name" value="queuosine precursor transporter"/>
    <property type="match status" value="1"/>
</dbReference>
<dbReference type="GO" id="GO:0005886">
    <property type="term" value="C:plasma membrane"/>
    <property type="evidence" value="ECO:0007669"/>
    <property type="project" value="UniProtKB-SubCell"/>
</dbReference>
<sequence length="259" mass="28644">MPEPIATPSTSPAGSSHAASPGTHPPSHTGRVYRYYDLVMVAFVTVLLCSNLIGAAKAAQVTLPVIGTVTFGAGVLFFPISYIFGDVLTEVYGYGRDRRVVWAGFAALAFATFMSVVVLNMPVAPFMADYQKSLQDVFGNTWRIALGSLIAFCCGSFTNSFVLAKMKLWTGGRWLWSRTIGSTLAGELVDSSLFYVIAFYGIWPLHEVIQVAIAQYVLKTAWEVVMTPVTYKVVNFLKRAENEDWFDHHTNFTPFRLRV</sequence>
<feature type="compositionally biased region" description="Low complexity" evidence="2">
    <location>
        <begin position="1"/>
        <end position="22"/>
    </location>
</feature>
<dbReference type="HAMAP" id="MF_02088">
    <property type="entry name" value="Q_prec_transport"/>
    <property type="match status" value="1"/>
</dbReference>
<accession>A0A316F0K1</accession>
<keyword evidence="1" id="KW-1133">Transmembrane helix</keyword>
<keyword evidence="4" id="KW-1185">Reference proteome</keyword>
<evidence type="ECO:0000313" key="4">
    <source>
        <dbReference type="Proteomes" id="UP000245754"/>
    </source>
</evidence>
<dbReference type="GO" id="GO:0022857">
    <property type="term" value="F:transmembrane transporter activity"/>
    <property type="evidence" value="ECO:0007669"/>
    <property type="project" value="UniProtKB-UniRule"/>
</dbReference>
<organism evidence="3 4">
    <name type="scientific">Cupriavidus plantarum</name>
    <dbReference type="NCBI Taxonomy" id="942865"/>
    <lineage>
        <taxon>Bacteria</taxon>
        <taxon>Pseudomonadati</taxon>
        <taxon>Pseudomonadota</taxon>
        <taxon>Betaproteobacteria</taxon>
        <taxon>Burkholderiales</taxon>
        <taxon>Burkholderiaceae</taxon>
        <taxon>Cupriavidus</taxon>
    </lineage>
</organism>
<dbReference type="PANTHER" id="PTHR34300">
    <property type="entry name" value="QUEUOSINE PRECURSOR TRANSPORTER-RELATED"/>
    <property type="match status" value="1"/>
</dbReference>
<feature type="transmembrane region" description="Helical" evidence="1">
    <location>
        <begin position="144"/>
        <end position="164"/>
    </location>
</feature>
<evidence type="ECO:0000313" key="3">
    <source>
        <dbReference type="EMBL" id="PWK38487.1"/>
    </source>
</evidence>
<proteinExistence type="inferred from homology"/>
<keyword evidence="1" id="KW-0472">Membrane</keyword>
<evidence type="ECO:0000256" key="2">
    <source>
        <dbReference type="SAM" id="MobiDB-lite"/>
    </source>
</evidence>
<comment type="similarity">
    <text evidence="1">Belongs to the vitamin uptake transporter (VUT/ECF) (TC 2.A.88) family. Q precursor transporter subfamily.</text>
</comment>
<feature type="transmembrane region" description="Helical" evidence="1">
    <location>
        <begin position="35"/>
        <end position="53"/>
    </location>
</feature>
<comment type="caution">
    <text evidence="3">The sequence shown here is derived from an EMBL/GenBank/DDBJ whole genome shotgun (WGS) entry which is preliminary data.</text>
</comment>
<gene>
    <name evidence="3" type="ORF">C7419_1012384</name>
</gene>
<dbReference type="EMBL" id="QGGT01000001">
    <property type="protein sequence ID" value="PWK38487.1"/>
    <property type="molecule type" value="Genomic_DNA"/>
</dbReference>
<protein>
    <recommendedName>
        <fullName evidence="1">Probable queuosine precursor transporter</fullName>
        <shortName evidence="1">Q precursor transporter</shortName>
    </recommendedName>
</protein>
<dbReference type="PANTHER" id="PTHR34300:SF2">
    <property type="entry name" value="QUEUOSINE PRECURSOR TRANSPORTER-RELATED"/>
    <property type="match status" value="1"/>
</dbReference>
<keyword evidence="1" id="KW-0812">Transmembrane</keyword>
<dbReference type="AlphaFoldDB" id="A0A316F0K1"/>
<dbReference type="Proteomes" id="UP000245754">
    <property type="component" value="Unassembled WGS sequence"/>
</dbReference>
<feature type="region of interest" description="Disordered" evidence="2">
    <location>
        <begin position="1"/>
        <end position="26"/>
    </location>
</feature>
<keyword evidence="1" id="KW-0813">Transport</keyword>
<dbReference type="InterPro" id="IPR003744">
    <property type="entry name" value="YhhQ"/>
</dbReference>
<feature type="transmembrane region" description="Helical" evidence="1">
    <location>
        <begin position="65"/>
        <end position="88"/>
    </location>
</feature>